<dbReference type="SMART" id="SM00471">
    <property type="entry name" value="HDc"/>
    <property type="match status" value="1"/>
</dbReference>
<keyword evidence="2" id="KW-1133">Transmembrane helix</keyword>
<feature type="transmembrane region" description="Helical" evidence="2">
    <location>
        <begin position="353"/>
        <end position="374"/>
    </location>
</feature>
<feature type="transmembrane region" description="Helical" evidence="2">
    <location>
        <begin position="319"/>
        <end position="341"/>
    </location>
</feature>
<dbReference type="EMBL" id="SODA01000008">
    <property type="protein sequence ID" value="TDW05290.1"/>
    <property type="molecule type" value="Genomic_DNA"/>
</dbReference>
<dbReference type="InterPro" id="IPR003607">
    <property type="entry name" value="HD/PDEase_dom"/>
</dbReference>
<dbReference type="SUPFAM" id="SSF109604">
    <property type="entry name" value="HD-domain/PDEase-like"/>
    <property type="match status" value="1"/>
</dbReference>
<dbReference type="CDD" id="cd00077">
    <property type="entry name" value="HDc"/>
    <property type="match status" value="1"/>
</dbReference>
<comment type="caution">
    <text evidence="4">The sequence shown here is derived from an EMBL/GenBank/DDBJ whole genome shotgun (WGS) entry which is preliminary data.</text>
</comment>
<feature type="transmembrane region" description="Helical" evidence="2">
    <location>
        <begin position="473"/>
        <end position="498"/>
    </location>
</feature>
<evidence type="ECO:0000256" key="2">
    <source>
        <dbReference type="SAM" id="Phobius"/>
    </source>
</evidence>
<dbReference type="PANTHER" id="PTHR36442:SF1">
    <property type="entry name" value="CYCLIC-DI-AMP PHOSPHODIESTERASE PGPH"/>
    <property type="match status" value="1"/>
</dbReference>
<dbReference type="InterPro" id="IPR006674">
    <property type="entry name" value="HD_domain"/>
</dbReference>
<dbReference type="InterPro" id="IPR011621">
    <property type="entry name" value="Metal-dep_PHydrolase_7TM_intra"/>
</dbReference>
<dbReference type="Proteomes" id="UP000294697">
    <property type="component" value="Unassembled WGS sequence"/>
</dbReference>
<evidence type="ECO:0000313" key="4">
    <source>
        <dbReference type="EMBL" id="TDW05290.1"/>
    </source>
</evidence>
<feature type="region of interest" description="Disordered" evidence="1">
    <location>
        <begin position="130"/>
        <end position="151"/>
    </location>
</feature>
<dbReference type="OrthoDB" id="9806952at2"/>
<reference evidence="4 5" key="1">
    <citation type="submission" date="2019-03" db="EMBL/GenBank/DDBJ databases">
        <title>Subsurface microbial communities from deep shales in Ohio and West Virginia, USA.</title>
        <authorList>
            <person name="Wrighton K."/>
        </authorList>
    </citation>
    <scope>NUCLEOTIDE SEQUENCE [LARGE SCALE GENOMIC DNA]</scope>
    <source>
        <strain evidence="4 5">MSL9.2</strain>
    </source>
</reference>
<proteinExistence type="predicted"/>
<dbReference type="Pfam" id="PF07698">
    <property type="entry name" value="7TM-7TMR_HD"/>
    <property type="match status" value="1"/>
</dbReference>
<feature type="transmembrane region" description="Helical" evidence="2">
    <location>
        <begin position="28"/>
        <end position="47"/>
    </location>
</feature>
<dbReference type="InterPro" id="IPR011624">
    <property type="entry name" value="Metal-dep_PHydrolase_7TM_extra"/>
</dbReference>
<accession>A0A4R7Z353</accession>
<dbReference type="PANTHER" id="PTHR36442">
    <property type="entry name" value="CYCLIC-DI-AMP PHOSPHODIESTERASE PGPH"/>
    <property type="match status" value="1"/>
</dbReference>
<name>A0A4R7Z353_9FIRM</name>
<keyword evidence="2" id="KW-0812">Transmembrane</keyword>
<feature type="transmembrane region" description="Helical" evidence="2">
    <location>
        <begin position="386"/>
        <end position="412"/>
    </location>
</feature>
<evidence type="ECO:0000259" key="3">
    <source>
        <dbReference type="SMART" id="SM00471"/>
    </source>
</evidence>
<protein>
    <recommendedName>
        <fullName evidence="3">HD/PDEase domain-containing protein</fullName>
    </recommendedName>
</protein>
<organism evidence="4 5">
    <name type="scientific">Halanaerobium saccharolyticum</name>
    <dbReference type="NCBI Taxonomy" id="43595"/>
    <lineage>
        <taxon>Bacteria</taxon>
        <taxon>Bacillati</taxon>
        <taxon>Bacillota</taxon>
        <taxon>Clostridia</taxon>
        <taxon>Halanaerobiales</taxon>
        <taxon>Halanaerobiaceae</taxon>
        <taxon>Halanaerobium</taxon>
    </lineage>
</organism>
<dbReference type="AlphaFoldDB" id="A0A4R7Z353"/>
<dbReference type="InterPro" id="IPR006675">
    <property type="entry name" value="HDIG_dom"/>
</dbReference>
<sequence length="755" mass="85195">MKFMKKLRVRLRNWRKEYLDFSTNTYKVIWAVIFFVLIALILSLDLIPNQVDLRAGQVSQSDITAPRTITFIDESRTSELRQRAADTAPRVYEEDSTVEEEVINKVNNLFEAVSEKRSFFYNNKISLSAESEQESEQNIQETENPEVQETDGTDNVLTTAEIENFDQDEINEIIGLVREEIDFEISSDSLSTLITLNSDELTELQERAHNLLQNKLGSRILPSDLPEAREELRQSAMEMDISRSKRLVLAEIAETVIAANMFLNQEATTSRRQEAISEVEAVEQTVRQGEIIVRKGDVVTESDIDILERLGLQKSGINYYNITGRNLISLILVLLLGFYFYKYQKSVWQDNSKLLLIELLILTVVFFAKILTLFQNPFVDFMVPTAMASILLTVLIGSDTALITTLFISLLIAPVYDMNFNIVLTSFLAGLIGIFSVTKVKERGDIIRAGLNVSFILVFLIGGLSLMQQNQDWTYLIWSIGGGIVNGLLVGVLANGLLPYLEDLFDMTSSVKLLELSNPSQPILKRMLVEAPGTYHHSVIVGNLAETAAEDVGADSLLARAAAYYHDIGKLKRPYFFSDNQFGGENPHDKTSPNLSALIIKSHVKDGVEMAEENGLPSKIIDIIKQHHGTNLISYFYQQALQNNKHDDIEKKDFRYDGPKPQSREAAIIMLADITEAALRSKNFNKNNHDRIEGFVRGLVKDKLIENQLDQSNLTLSDLDTIVKSFVKVLTGIYHQRVEYPEKLLKEMKGGNNSD</sequence>
<evidence type="ECO:0000313" key="5">
    <source>
        <dbReference type="Proteomes" id="UP000294697"/>
    </source>
</evidence>
<dbReference type="InterPro" id="IPR052722">
    <property type="entry name" value="PgpH_phosphodiesterase"/>
</dbReference>
<keyword evidence="2" id="KW-0472">Membrane</keyword>
<feature type="domain" description="HD/PDEase" evidence="3">
    <location>
        <begin position="530"/>
        <end position="687"/>
    </location>
</feature>
<feature type="transmembrane region" description="Helical" evidence="2">
    <location>
        <begin position="418"/>
        <end position="437"/>
    </location>
</feature>
<dbReference type="RefSeq" id="WP_111571638.1">
    <property type="nucleotide sequence ID" value="NZ_QLME01000005.1"/>
</dbReference>
<dbReference type="Pfam" id="PF07697">
    <property type="entry name" value="7TMR-HDED"/>
    <property type="match status" value="1"/>
</dbReference>
<dbReference type="NCBIfam" id="TIGR00277">
    <property type="entry name" value="HDIG"/>
    <property type="match status" value="1"/>
</dbReference>
<evidence type="ECO:0000256" key="1">
    <source>
        <dbReference type="SAM" id="MobiDB-lite"/>
    </source>
</evidence>
<feature type="compositionally biased region" description="Low complexity" evidence="1">
    <location>
        <begin position="130"/>
        <end position="142"/>
    </location>
</feature>
<gene>
    <name evidence="4" type="ORF">C8C77_10863</name>
</gene>
<dbReference type="Gene3D" id="1.10.3210.10">
    <property type="entry name" value="Hypothetical protein af1432"/>
    <property type="match status" value="1"/>
</dbReference>
<dbReference type="Pfam" id="PF01966">
    <property type="entry name" value="HD"/>
    <property type="match status" value="1"/>
</dbReference>
<feature type="transmembrane region" description="Helical" evidence="2">
    <location>
        <begin position="449"/>
        <end position="467"/>
    </location>
</feature>